<name>A0ABR3FIX5_9AGAR</name>
<protein>
    <submittedName>
        <fullName evidence="2">Uncharacterized protein</fullName>
    </submittedName>
</protein>
<feature type="compositionally biased region" description="Basic residues" evidence="1">
    <location>
        <begin position="412"/>
        <end position="424"/>
    </location>
</feature>
<accession>A0ABR3FIX5</accession>
<keyword evidence="3" id="KW-1185">Reference proteome</keyword>
<sequence length="576" mass="65517">MSLSNILLKYILADPPENINFDKLDLRTRRAISALEGISEYKDSSYYVWTKAWPWVESLSRSLLDNPPSTFAGKDAVDNFLEIVPSVFLSAIDADHKIDQYERLQNVIRTPRAISTTLELWLYASSINHVFVRLMAGVLKLFLDFRETDTNRERFSLPADCRALCLNSSRWDLPTTCVKEIVRVVCEPQLNCSALRSATFILLMISRDLYPDPMPRLIRAGAVRWLAIAMLKLASPTTYDTGSSKAKGPYADAADCIEHIVRFMSMCASYDTYALIDALDAGVLLSMYRTRVIMHSNDEAERLERYIEPYMIALLTDLNARLLHRAVLVRVIRSVKKAEKLGFYPVSQTRTIENTTPVERNHLLDPFHRAWFALRDEALSRHARVTLHTMPHVARSKSGRCTNDAEDAGQRHIARRSVRKRRGKITSESAKKTGKHYKVRQTPSHKVFHILTNIPTGGFQTRMPSTLEQAFIHSQVYSDCGALSDRFRGLREQYLAEHPNHTGTILIQMDYSHVPVQLEAMSVEEARSKLTWPCGEPRLIPADATAFALVPWRRFPVLPLVVFKRPSHAPSLIRAA</sequence>
<evidence type="ECO:0000313" key="2">
    <source>
        <dbReference type="EMBL" id="KAL0575046.1"/>
    </source>
</evidence>
<comment type="caution">
    <text evidence="2">The sequence shown here is derived from an EMBL/GenBank/DDBJ whole genome shotgun (WGS) entry which is preliminary data.</text>
</comment>
<evidence type="ECO:0000256" key="1">
    <source>
        <dbReference type="SAM" id="MobiDB-lite"/>
    </source>
</evidence>
<organism evidence="2 3">
    <name type="scientific">Marasmius crinis-equi</name>
    <dbReference type="NCBI Taxonomy" id="585013"/>
    <lineage>
        <taxon>Eukaryota</taxon>
        <taxon>Fungi</taxon>
        <taxon>Dikarya</taxon>
        <taxon>Basidiomycota</taxon>
        <taxon>Agaricomycotina</taxon>
        <taxon>Agaricomycetes</taxon>
        <taxon>Agaricomycetidae</taxon>
        <taxon>Agaricales</taxon>
        <taxon>Marasmiineae</taxon>
        <taxon>Marasmiaceae</taxon>
        <taxon>Marasmius</taxon>
    </lineage>
</organism>
<evidence type="ECO:0000313" key="3">
    <source>
        <dbReference type="Proteomes" id="UP001465976"/>
    </source>
</evidence>
<gene>
    <name evidence="2" type="ORF">V5O48_006919</name>
</gene>
<feature type="region of interest" description="Disordered" evidence="1">
    <location>
        <begin position="394"/>
        <end position="435"/>
    </location>
</feature>
<dbReference type="Proteomes" id="UP001465976">
    <property type="component" value="Unassembled WGS sequence"/>
</dbReference>
<reference evidence="2 3" key="1">
    <citation type="submission" date="2024-02" db="EMBL/GenBank/DDBJ databases">
        <title>A draft genome for the cacao thread blight pathogen Marasmius crinis-equi.</title>
        <authorList>
            <person name="Cohen S.P."/>
            <person name="Baruah I.K."/>
            <person name="Amoako-Attah I."/>
            <person name="Bukari Y."/>
            <person name="Meinhardt L.W."/>
            <person name="Bailey B.A."/>
        </authorList>
    </citation>
    <scope>NUCLEOTIDE SEQUENCE [LARGE SCALE GENOMIC DNA]</scope>
    <source>
        <strain evidence="2 3">GH-76</strain>
    </source>
</reference>
<dbReference type="EMBL" id="JBAHYK010000341">
    <property type="protein sequence ID" value="KAL0575046.1"/>
    <property type="molecule type" value="Genomic_DNA"/>
</dbReference>
<proteinExistence type="predicted"/>